<sequence length="198" mass="21587">MIFVGTIQISRYEVVLIGASTGGPKAIEKVLRELPGNIGVSILIVQHMPKGFTKSFAERLDKCCNIKVIEAYNGVKLEKNTAYIAPGGYHMEVESYNKIYLNDEAPLWGVRPAVDRLFKSAAKVYKKKAISVILTGMGKDGAEGTVVVKENGGLTISEDESTCTIYGIPKATYETGSVDFVLPLEDISLKIKDILNKV</sequence>
<feature type="domain" description="CheB-type methylesterase" evidence="5">
    <location>
        <begin position="8"/>
        <end position="198"/>
    </location>
</feature>
<dbReference type="GO" id="GO:0008984">
    <property type="term" value="F:protein-glutamate methylesterase activity"/>
    <property type="evidence" value="ECO:0007669"/>
    <property type="project" value="UniProtKB-EC"/>
</dbReference>
<gene>
    <name evidence="6" type="ORF">K4H94_08715</name>
</gene>
<comment type="caution">
    <text evidence="6">The sequence shown here is derived from an EMBL/GenBank/DDBJ whole genome shotgun (WGS) entry which is preliminary data.</text>
</comment>
<dbReference type="Gene3D" id="3.40.50.180">
    <property type="entry name" value="Methylesterase CheB, C-terminal domain"/>
    <property type="match status" value="1"/>
</dbReference>
<evidence type="ECO:0000313" key="6">
    <source>
        <dbReference type="EMBL" id="MBX7291104.1"/>
    </source>
</evidence>
<evidence type="ECO:0000256" key="2">
    <source>
        <dbReference type="ARBA" id="ARBA00039140"/>
    </source>
</evidence>
<dbReference type="CDD" id="cd16432">
    <property type="entry name" value="CheB_Rec"/>
    <property type="match status" value="1"/>
</dbReference>
<evidence type="ECO:0000256" key="4">
    <source>
        <dbReference type="PROSITE-ProRule" id="PRU00050"/>
    </source>
</evidence>
<dbReference type="SUPFAM" id="SSF52738">
    <property type="entry name" value="Methylesterase CheB, C-terminal domain"/>
    <property type="match status" value="1"/>
</dbReference>
<keyword evidence="4" id="KW-0145">Chemotaxis</keyword>
<organism evidence="6 7">
    <name type="scientific">Clostridium chauvoei</name>
    <dbReference type="NCBI Taxonomy" id="46867"/>
    <lineage>
        <taxon>Bacteria</taxon>
        <taxon>Bacillati</taxon>
        <taxon>Bacillota</taxon>
        <taxon>Clostridia</taxon>
        <taxon>Eubacteriales</taxon>
        <taxon>Clostridiaceae</taxon>
        <taxon>Clostridium</taxon>
    </lineage>
</organism>
<accession>A0ABD4RJH2</accession>
<dbReference type="Pfam" id="PF01339">
    <property type="entry name" value="CheB_methylest"/>
    <property type="match status" value="1"/>
</dbReference>
<feature type="active site" evidence="4">
    <location>
        <position position="140"/>
    </location>
</feature>
<keyword evidence="1 4" id="KW-0378">Hydrolase</keyword>
<dbReference type="InterPro" id="IPR035909">
    <property type="entry name" value="CheB_C"/>
</dbReference>
<proteinExistence type="predicted"/>
<dbReference type="PANTHER" id="PTHR42872">
    <property type="entry name" value="PROTEIN-GLUTAMATE METHYLESTERASE/PROTEIN-GLUTAMINE GLUTAMINASE"/>
    <property type="match status" value="1"/>
</dbReference>
<dbReference type="InterPro" id="IPR000673">
    <property type="entry name" value="Sig_transdc_resp-reg_Me-estase"/>
</dbReference>
<evidence type="ECO:0000313" key="7">
    <source>
        <dbReference type="Proteomes" id="UP000775179"/>
    </source>
</evidence>
<reference evidence="6 7" key="1">
    <citation type="submission" date="2021-08" db="EMBL/GenBank/DDBJ databases">
        <title>Genome sequence analysis of Clostridium chauvoei strains of European origin and evaluation of typing options for outbreak investigations.</title>
        <authorList>
            <person name="Abdel-Glil M."/>
            <person name="Thomas P."/>
            <person name="Seyboldt C."/>
        </authorList>
    </citation>
    <scope>NUCLEOTIDE SEQUENCE [LARGE SCALE GENOMIC DNA]</scope>
    <source>
        <strain evidence="6 7">S0260-09</strain>
    </source>
</reference>
<name>A0ABD4RJH2_9CLOT</name>
<dbReference type="GO" id="GO:0006935">
    <property type="term" value="P:chemotaxis"/>
    <property type="evidence" value="ECO:0007669"/>
    <property type="project" value="UniProtKB-UniRule"/>
</dbReference>
<feature type="active site" evidence="4">
    <location>
        <position position="20"/>
    </location>
</feature>
<dbReference type="PROSITE" id="PS50122">
    <property type="entry name" value="CHEB"/>
    <property type="match status" value="1"/>
</dbReference>
<dbReference type="PANTHER" id="PTHR42872:SF6">
    <property type="entry name" value="PROTEIN-GLUTAMATE METHYLESTERASE_PROTEIN-GLUTAMINE GLUTAMINASE"/>
    <property type="match status" value="1"/>
</dbReference>
<dbReference type="AlphaFoldDB" id="A0ABD4RJH2"/>
<evidence type="ECO:0000256" key="1">
    <source>
        <dbReference type="ARBA" id="ARBA00022801"/>
    </source>
</evidence>
<dbReference type="EC" id="3.1.1.61" evidence="2"/>
<evidence type="ECO:0000256" key="3">
    <source>
        <dbReference type="ARBA" id="ARBA00048267"/>
    </source>
</evidence>
<protein>
    <recommendedName>
        <fullName evidence="2">protein-glutamate methylesterase</fullName>
        <ecNumber evidence="2">3.1.1.61</ecNumber>
    </recommendedName>
</protein>
<comment type="catalytic activity">
    <reaction evidence="3">
        <text>[protein]-L-glutamate 5-O-methyl ester + H2O = L-glutamyl-[protein] + methanol + H(+)</text>
        <dbReference type="Rhea" id="RHEA:23236"/>
        <dbReference type="Rhea" id="RHEA-COMP:10208"/>
        <dbReference type="Rhea" id="RHEA-COMP:10311"/>
        <dbReference type="ChEBI" id="CHEBI:15377"/>
        <dbReference type="ChEBI" id="CHEBI:15378"/>
        <dbReference type="ChEBI" id="CHEBI:17790"/>
        <dbReference type="ChEBI" id="CHEBI:29973"/>
        <dbReference type="ChEBI" id="CHEBI:82795"/>
        <dbReference type="EC" id="3.1.1.61"/>
    </reaction>
</comment>
<dbReference type="EMBL" id="JAIFTX010000017">
    <property type="protein sequence ID" value="MBX7291104.1"/>
    <property type="molecule type" value="Genomic_DNA"/>
</dbReference>
<dbReference type="Proteomes" id="UP000775179">
    <property type="component" value="Unassembled WGS sequence"/>
</dbReference>
<feature type="active site" evidence="4">
    <location>
        <position position="47"/>
    </location>
</feature>
<evidence type="ECO:0000259" key="5">
    <source>
        <dbReference type="PROSITE" id="PS50122"/>
    </source>
</evidence>